<feature type="compositionally biased region" description="Low complexity" evidence="1">
    <location>
        <begin position="701"/>
        <end position="715"/>
    </location>
</feature>
<evidence type="ECO:0000256" key="1">
    <source>
        <dbReference type="SAM" id="MobiDB-lite"/>
    </source>
</evidence>
<dbReference type="Proteomes" id="UP000195402">
    <property type="component" value="Unassembled WGS sequence"/>
</dbReference>
<dbReference type="OMA" id="EAIYINQ"/>
<feature type="compositionally biased region" description="Polar residues" evidence="1">
    <location>
        <begin position="23"/>
        <end position="36"/>
    </location>
</feature>
<feature type="region of interest" description="Disordered" evidence="1">
    <location>
        <begin position="1"/>
        <end position="69"/>
    </location>
</feature>
<name>A0A200R180_MACCD</name>
<dbReference type="OrthoDB" id="676522at2759"/>
<comment type="caution">
    <text evidence="2">The sequence shown here is derived from an EMBL/GenBank/DDBJ whole genome shotgun (WGS) entry which is preliminary data.</text>
</comment>
<feature type="compositionally biased region" description="Basic and acidic residues" evidence="1">
    <location>
        <begin position="608"/>
        <end position="631"/>
    </location>
</feature>
<protein>
    <recommendedName>
        <fullName evidence="4">Transmembrane protein</fullName>
    </recommendedName>
</protein>
<feature type="compositionally biased region" description="Polar residues" evidence="1">
    <location>
        <begin position="363"/>
        <end position="372"/>
    </location>
</feature>
<dbReference type="EMBL" id="MVGT01000500">
    <property type="protein sequence ID" value="OVA16476.1"/>
    <property type="molecule type" value="Genomic_DNA"/>
</dbReference>
<feature type="region of interest" description="Disordered" evidence="1">
    <location>
        <begin position="225"/>
        <end position="263"/>
    </location>
</feature>
<dbReference type="PANTHER" id="PTHR34775:SF4">
    <property type="entry name" value="TRANSMEMBRANE PROTEIN"/>
    <property type="match status" value="1"/>
</dbReference>
<reference evidence="2 3" key="1">
    <citation type="journal article" date="2017" name="Mol. Plant">
        <title>The Genome of Medicinal Plant Macleaya cordata Provides New Insights into Benzylisoquinoline Alkaloids Metabolism.</title>
        <authorList>
            <person name="Liu X."/>
            <person name="Liu Y."/>
            <person name="Huang P."/>
            <person name="Ma Y."/>
            <person name="Qing Z."/>
            <person name="Tang Q."/>
            <person name="Cao H."/>
            <person name="Cheng P."/>
            <person name="Zheng Y."/>
            <person name="Yuan Z."/>
            <person name="Zhou Y."/>
            <person name="Liu J."/>
            <person name="Tang Z."/>
            <person name="Zhuo Y."/>
            <person name="Zhang Y."/>
            <person name="Yu L."/>
            <person name="Huang J."/>
            <person name="Yang P."/>
            <person name="Peng Q."/>
            <person name="Zhang J."/>
            <person name="Jiang W."/>
            <person name="Zhang Z."/>
            <person name="Lin K."/>
            <person name="Ro D.K."/>
            <person name="Chen X."/>
            <person name="Xiong X."/>
            <person name="Shang Y."/>
            <person name="Huang S."/>
            <person name="Zeng J."/>
        </authorList>
    </citation>
    <scope>NUCLEOTIDE SEQUENCE [LARGE SCALE GENOMIC DNA]</scope>
    <source>
        <strain evidence="3">cv. BLH2017</strain>
        <tissue evidence="2">Root</tissue>
    </source>
</reference>
<dbReference type="FunCoup" id="A0A200R180">
    <property type="interactions" value="588"/>
</dbReference>
<feature type="compositionally biased region" description="Polar residues" evidence="1">
    <location>
        <begin position="232"/>
        <end position="254"/>
    </location>
</feature>
<dbReference type="STRING" id="56857.A0A200R180"/>
<organism evidence="2 3">
    <name type="scientific">Macleaya cordata</name>
    <name type="common">Five-seeded plume-poppy</name>
    <name type="synonym">Bocconia cordata</name>
    <dbReference type="NCBI Taxonomy" id="56857"/>
    <lineage>
        <taxon>Eukaryota</taxon>
        <taxon>Viridiplantae</taxon>
        <taxon>Streptophyta</taxon>
        <taxon>Embryophyta</taxon>
        <taxon>Tracheophyta</taxon>
        <taxon>Spermatophyta</taxon>
        <taxon>Magnoliopsida</taxon>
        <taxon>Ranunculales</taxon>
        <taxon>Papaveraceae</taxon>
        <taxon>Papaveroideae</taxon>
        <taxon>Macleaya</taxon>
    </lineage>
</organism>
<feature type="region of interest" description="Disordered" evidence="1">
    <location>
        <begin position="529"/>
        <end position="554"/>
    </location>
</feature>
<accession>A0A200R180</accession>
<feature type="compositionally biased region" description="Low complexity" evidence="1">
    <location>
        <begin position="814"/>
        <end position="825"/>
    </location>
</feature>
<feature type="compositionally biased region" description="Acidic residues" evidence="1">
    <location>
        <begin position="593"/>
        <end position="603"/>
    </location>
</feature>
<gene>
    <name evidence="2" type="ORF">BVC80_393g10</name>
</gene>
<feature type="region of interest" description="Disordered" evidence="1">
    <location>
        <begin position="593"/>
        <end position="651"/>
    </location>
</feature>
<dbReference type="PANTHER" id="PTHR34775">
    <property type="entry name" value="TRANSMEMBRANE PROTEIN"/>
    <property type="match status" value="1"/>
</dbReference>
<evidence type="ECO:0000313" key="3">
    <source>
        <dbReference type="Proteomes" id="UP000195402"/>
    </source>
</evidence>
<feature type="region of interest" description="Disordered" evidence="1">
    <location>
        <begin position="356"/>
        <end position="412"/>
    </location>
</feature>
<feature type="compositionally biased region" description="Basic and acidic residues" evidence="1">
    <location>
        <begin position="397"/>
        <end position="412"/>
    </location>
</feature>
<dbReference type="InParanoid" id="A0A200R180"/>
<feature type="compositionally biased region" description="Polar residues" evidence="1">
    <location>
        <begin position="47"/>
        <end position="58"/>
    </location>
</feature>
<feature type="compositionally biased region" description="Acidic residues" evidence="1">
    <location>
        <begin position="632"/>
        <end position="649"/>
    </location>
</feature>
<dbReference type="AlphaFoldDB" id="A0A200R180"/>
<feature type="compositionally biased region" description="Low complexity" evidence="1">
    <location>
        <begin position="300"/>
        <end position="315"/>
    </location>
</feature>
<feature type="compositionally biased region" description="Basic and acidic residues" evidence="1">
    <location>
        <begin position="533"/>
        <end position="546"/>
    </location>
</feature>
<proteinExistence type="predicted"/>
<feature type="region of interest" description="Disordered" evidence="1">
    <location>
        <begin position="807"/>
        <end position="865"/>
    </location>
</feature>
<sequence length="899" mass="99873">MVISSNRSPSPISSRTTNPNPRTPESSNNIRKSFTGNPLKKPLIVRNSKSFNPVTPANSPAEFLQRNSSNKEGISSLRVSYEYKENEKDQNLKSVKIRSPSVSGSKNFMAPTISTVSKIAASPRKKILGERNEFVRSSDSSSTEKLSFSERIELSSELVSCSQVPPKILSFDLVSNENLSFLKETGSNVELGSGSQVPSETLNASCISETSNITSSIKIPDSNIKPFLDSANPPNDDNLNSEASSVTQNFSESEPGNEGFKLKPSSLASTALAPLNSEVSSVIQNFSESEPGNEGFKLKPSSSPSPLLAPLDLDPSLPPYDPKTNYLSPRPLFLRYKPNPRIEVYLNKELGFNPGEGKRLEDSFTSESCSDAETTEETQNSESQKQSEDELSEAISEEEKQTHIEEKQETVRPKEISKSHSFVRSKIIPFLLVFVIASLCFTVTDSPLYTPSTLKDQTFSKLETSAKMEVNSIDLVYNLKLWFEKSTSYLSRLNSISRVEKMGPLYAVNLTILDQEVLLHEYPAVHYGDNETEEKQERNGFKSQEEKETEEESWLRIDTEEKGEELIMEEVKEPEIFAQAADIKPKMLEPLESQEEGDLEDNADSNSLEEKQEENGLEPRMEPQTEDKAEEEKDCVESQIEETDEEIITEELKEESLLISLAAEIEPKMVESVEFQDEDGIDSHTNVEPANLELTPHNSDSDSSPQSSAMDASPQNPGLGALESVIHDLADKFLKQTVLQISLALLTLITGSAFLYVKKTTSAEAEITVKQLQPNKLVFSSLSASIDSKKPQIERFCSQNWATEEEIAGQSGPSEMSSSFQNSSSCRQWGSDRENEVQSHKSSASRNRNRESSLEYSAGSPSYGSFTTYEKIYRKHGCGEEVVTPVRRSSRIKKQIISP</sequence>
<feature type="compositionally biased region" description="Basic and acidic residues" evidence="1">
    <location>
        <begin position="830"/>
        <end position="839"/>
    </location>
</feature>
<feature type="region of interest" description="Disordered" evidence="1">
    <location>
        <begin position="287"/>
        <end position="332"/>
    </location>
</feature>
<feature type="region of interest" description="Disordered" evidence="1">
    <location>
        <begin position="681"/>
        <end position="716"/>
    </location>
</feature>
<keyword evidence="3" id="KW-1185">Reference proteome</keyword>
<feature type="compositionally biased region" description="Low complexity" evidence="1">
    <location>
        <begin position="1"/>
        <end position="20"/>
    </location>
</feature>
<evidence type="ECO:0000313" key="2">
    <source>
        <dbReference type="EMBL" id="OVA16476.1"/>
    </source>
</evidence>
<evidence type="ECO:0008006" key="4">
    <source>
        <dbReference type="Google" id="ProtNLM"/>
    </source>
</evidence>